<dbReference type="SUPFAM" id="SSF51338">
    <property type="entry name" value="Composite domain of metallo-dependent hydrolases"/>
    <property type="match status" value="1"/>
</dbReference>
<dbReference type="PANTHER" id="PTHR22642:SF2">
    <property type="entry name" value="PROTEIN LONG AFTER FAR-RED 3"/>
    <property type="match status" value="1"/>
</dbReference>
<dbReference type="InterPro" id="IPR011059">
    <property type="entry name" value="Metal-dep_hydrolase_composite"/>
</dbReference>
<dbReference type="SUPFAM" id="SSF51556">
    <property type="entry name" value="Metallo-dependent hydrolases"/>
    <property type="match status" value="1"/>
</dbReference>
<name>A0ABQ6V446_9MICO</name>
<gene>
    <name evidence="2" type="ORF">F6A08_07855</name>
</gene>
<accession>A0ABQ6V446</accession>
<feature type="domain" description="Amidohydrolase 3" evidence="1">
    <location>
        <begin position="101"/>
        <end position="444"/>
    </location>
</feature>
<dbReference type="GeneID" id="77476361"/>
<organism evidence="2 3">
    <name type="scientific">Microbacterium algeriense</name>
    <dbReference type="NCBI Taxonomy" id="2615184"/>
    <lineage>
        <taxon>Bacteria</taxon>
        <taxon>Bacillati</taxon>
        <taxon>Actinomycetota</taxon>
        <taxon>Actinomycetes</taxon>
        <taxon>Micrococcales</taxon>
        <taxon>Microbacteriaceae</taxon>
        <taxon>Microbacterium</taxon>
    </lineage>
</organism>
<dbReference type="EMBL" id="WAAO01000002">
    <property type="protein sequence ID" value="KAB1864050.1"/>
    <property type="molecule type" value="Genomic_DNA"/>
</dbReference>
<evidence type="ECO:0000313" key="2">
    <source>
        <dbReference type="EMBL" id="KAB1864050.1"/>
    </source>
</evidence>
<dbReference type="Gene3D" id="2.30.40.10">
    <property type="entry name" value="Urease, subunit C, domain 1"/>
    <property type="match status" value="2"/>
</dbReference>
<sequence length="458" mass="48347">MSPSLHGDDADLIIRGGRIHTLDPADAVVGALAVRDGVIIAFDAEAEALAAREIIELDGRTVVPGINDAHLHGAWLGARWPHLFFSDTPPDQQPSGRLVSTAAERRSALRRAWSLLAELGITSYTEPGIGPGEDDGETGCFGSDMLDAYVELHRERAQTSRVTLLRLFGTIDGESTLEDFERGIRTSAPETDARWLAIPGVKIFADGIPPMATAWVEEPYPDGTTGALLTRGERGALFAFRRMVELAAARGLQIAVHATGDRSIAEFLAVLENLAGAPAPAAPHYVVHGDLATPAQIARMSRIGAGFAVQPLIAAHTHSWAALQLGEARTAAAWPLAEMLGSGALTTVTSDSPIASPDWRLGLDASLGLLTGAGLRDDRGTRTRLLRTLTVDAARQDGASAWKGSLEVGKVADLTVLDEDPLTPGRPFAGIAVSRTIVDGRTVYARAGVDARPGGSTR</sequence>
<evidence type="ECO:0000259" key="1">
    <source>
        <dbReference type="Pfam" id="PF07969"/>
    </source>
</evidence>
<dbReference type="InterPro" id="IPR032466">
    <property type="entry name" value="Metal_Hydrolase"/>
</dbReference>
<keyword evidence="3" id="KW-1185">Reference proteome</keyword>
<evidence type="ECO:0000313" key="3">
    <source>
        <dbReference type="Proteomes" id="UP000478836"/>
    </source>
</evidence>
<dbReference type="PANTHER" id="PTHR22642">
    <property type="entry name" value="IMIDAZOLONEPROPIONASE"/>
    <property type="match status" value="1"/>
</dbReference>
<dbReference type="Pfam" id="PF07969">
    <property type="entry name" value="Amidohydro_3"/>
    <property type="match status" value="1"/>
</dbReference>
<comment type="caution">
    <text evidence="2">The sequence shown here is derived from an EMBL/GenBank/DDBJ whole genome shotgun (WGS) entry which is preliminary data.</text>
</comment>
<dbReference type="Gene3D" id="3.20.20.140">
    <property type="entry name" value="Metal-dependent hydrolases"/>
    <property type="match status" value="1"/>
</dbReference>
<reference evidence="3" key="1">
    <citation type="submission" date="2019-09" db="EMBL/GenBank/DDBJ databases">
        <title>Whole genome sequencing of Microbacterium maritypicum.</title>
        <authorList>
            <person name="Lenchi N."/>
        </authorList>
    </citation>
    <scope>NUCLEOTIDE SEQUENCE [LARGE SCALE GENOMIC DNA]</scope>
    <source>
        <strain evidence="3">G1</strain>
    </source>
</reference>
<dbReference type="InterPro" id="IPR013108">
    <property type="entry name" value="Amidohydro_3"/>
</dbReference>
<dbReference type="RefSeq" id="WP_151459172.1">
    <property type="nucleotide sequence ID" value="NZ_WAAO01000002.1"/>
</dbReference>
<proteinExistence type="predicted"/>
<dbReference type="Proteomes" id="UP000478836">
    <property type="component" value="Unassembled WGS sequence"/>
</dbReference>
<protein>
    <submittedName>
        <fullName evidence="2">Amidohydrolase family protein</fullName>
    </submittedName>
</protein>